<dbReference type="PANTHER" id="PTHR34590">
    <property type="entry name" value="OS03G0124300 PROTEIN-RELATED"/>
    <property type="match status" value="1"/>
</dbReference>
<dbReference type="InterPro" id="IPR024788">
    <property type="entry name" value="Malectin-like_Carb-bd_dom"/>
</dbReference>
<evidence type="ECO:0000256" key="4">
    <source>
        <dbReference type="ARBA" id="ARBA00022741"/>
    </source>
</evidence>
<evidence type="ECO:0000256" key="2">
    <source>
        <dbReference type="ARBA" id="ARBA00022527"/>
    </source>
</evidence>
<evidence type="ECO:0000313" key="9">
    <source>
        <dbReference type="EMBL" id="GAA0154479.1"/>
    </source>
</evidence>
<keyword evidence="3" id="KW-0808">Transferase</keyword>
<dbReference type="EMBL" id="BAABME010002403">
    <property type="protein sequence ID" value="GAA0154479.1"/>
    <property type="molecule type" value="Genomic_DNA"/>
</dbReference>
<gene>
    <name evidence="9" type="ORF">LIER_12446</name>
</gene>
<evidence type="ECO:0000313" key="10">
    <source>
        <dbReference type="Proteomes" id="UP001454036"/>
    </source>
</evidence>
<dbReference type="Proteomes" id="UP001454036">
    <property type="component" value="Unassembled WGS sequence"/>
</dbReference>
<evidence type="ECO:0000256" key="3">
    <source>
        <dbReference type="ARBA" id="ARBA00022679"/>
    </source>
</evidence>
<keyword evidence="10" id="KW-1185">Reference proteome</keyword>
<sequence>MRNGYEVMHRINVGGPKVTPFNDSLWRTWIPDNDFVKSNEFSSKVVFTGRINYQPGGASREVGPDNVYSSARVIKSVNDEVIDSRLSWEFPVLEGYKYLVRMHFCDIVSVSLFTLYFNVYVNGNLAYENLDLSSITYGRLASPFYADFIVDGGSAGVLTLSVGPSNKSSPHAVDGILNGIEVMKINNSMSSFDGKACVGSILNSWEGHRVGYVFPLEVRREKLRGNAMPQRLASTKGVRGGRRKAPGCRLAPPHRHGGPTGAVSKLCIGQI</sequence>
<evidence type="ECO:0000256" key="5">
    <source>
        <dbReference type="ARBA" id="ARBA00022840"/>
    </source>
</evidence>
<protein>
    <recommendedName>
        <fullName evidence="8">Malectin-like domain-containing protein</fullName>
    </recommendedName>
</protein>
<evidence type="ECO:0000256" key="1">
    <source>
        <dbReference type="ARBA" id="ARBA00004479"/>
    </source>
</evidence>
<dbReference type="GO" id="GO:0004674">
    <property type="term" value="F:protein serine/threonine kinase activity"/>
    <property type="evidence" value="ECO:0007669"/>
    <property type="project" value="UniProtKB-KW"/>
</dbReference>
<name>A0AAV3PSH4_LITER</name>
<evidence type="ECO:0000256" key="6">
    <source>
        <dbReference type="ARBA" id="ARBA00023180"/>
    </source>
</evidence>
<feature type="compositionally biased region" description="Basic residues" evidence="7">
    <location>
        <begin position="239"/>
        <end position="257"/>
    </location>
</feature>
<keyword evidence="2" id="KW-0418">Kinase</keyword>
<reference evidence="9 10" key="1">
    <citation type="submission" date="2024-01" db="EMBL/GenBank/DDBJ databases">
        <title>The complete chloroplast genome sequence of Lithospermum erythrorhizon: insights into the phylogenetic relationship among Boraginaceae species and the maternal lineages of purple gromwells.</title>
        <authorList>
            <person name="Okada T."/>
            <person name="Watanabe K."/>
        </authorList>
    </citation>
    <scope>NUCLEOTIDE SEQUENCE [LARGE SCALE GENOMIC DNA]</scope>
</reference>
<evidence type="ECO:0000256" key="7">
    <source>
        <dbReference type="SAM" id="MobiDB-lite"/>
    </source>
</evidence>
<proteinExistence type="predicted"/>
<keyword evidence="6" id="KW-0325">Glycoprotein</keyword>
<feature type="region of interest" description="Disordered" evidence="7">
    <location>
        <begin position="234"/>
        <end position="263"/>
    </location>
</feature>
<dbReference type="GO" id="GO:0005524">
    <property type="term" value="F:ATP binding"/>
    <property type="evidence" value="ECO:0007669"/>
    <property type="project" value="UniProtKB-KW"/>
</dbReference>
<keyword evidence="5" id="KW-0067">ATP-binding</keyword>
<organism evidence="9 10">
    <name type="scientific">Lithospermum erythrorhizon</name>
    <name type="common">Purple gromwell</name>
    <name type="synonym">Lithospermum officinale var. erythrorhizon</name>
    <dbReference type="NCBI Taxonomy" id="34254"/>
    <lineage>
        <taxon>Eukaryota</taxon>
        <taxon>Viridiplantae</taxon>
        <taxon>Streptophyta</taxon>
        <taxon>Embryophyta</taxon>
        <taxon>Tracheophyta</taxon>
        <taxon>Spermatophyta</taxon>
        <taxon>Magnoliopsida</taxon>
        <taxon>eudicotyledons</taxon>
        <taxon>Gunneridae</taxon>
        <taxon>Pentapetalae</taxon>
        <taxon>asterids</taxon>
        <taxon>lamiids</taxon>
        <taxon>Boraginales</taxon>
        <taxon>Boraginaceae</taxon>
        <taxon>Boraginoideae</taxon>
        <taxon>Lithospermeae</taxon>
        <taxon>Lithospermum</taxon>
    </lineage>
</organism>
<dbReference type="GO" id="GO:0016020">
    <property type="term" value="C:membrane"/>
    <property type="evidence" value="ECO:0007669"/>
    <property type="project" value="UniProtKB-SubCell"/>
</dbReference>
<dbReference type="InterPro" id="IPR045272">
    <property type="entry name" value="ANXUR1/2-like"/>
</dbReference>
<keyword evidence="2" id="KW-0723">Serine/threonine-protein kinase</keyword>
<dbReference type="PANTHER" id="PTHR34590:SF6">
    <property type="entry name" value="RECEPTOR-LIKE KINASE"/>
    <property type="match status" value="1"/>
</dbReference>
<comment type="caution">
    <text evidence="9">The sequence shown here is derived from an EMBL/GenBank/DDBJ whole genome shotgun (WGS) entry which is preliminary data.</text>
</comment>
<feature type="domain" description="Malectin-like" evidence="8">
    <location>
        <begin position="7"/>
        <end position="185"/>
    </location>
</feature>
<dbReference type="Pfam" id="PF12819">
    <property type="entry name" value="Malectin_like"/>
    <property type="match status" value="1"/>
</dbReference>
<dbReference type="AlphaFoldDB" id="A0AAV3PSH4"/>
<dbReference type="GO" id="GO:0004714">
    <property type="term" value="F:transmembrane receptor protein tyrosine kinase activity"/>
    <property type="evidence" value="ECO:0007669"/>
    <property type="project" value="InterPro"/>
</dbReference>
<dbReference type="FunFam" id="2.60.120.430:FF:000001">
    <property type="entry name" value="Receptor-like protein kinase FERONIA"/>
    <property type="match status" value="1"/>
</dbReference>
<dbReference type="Gene3D" id="2.60.120.430">
    <property type="entry name" value="Galactose-binding lectin"/>
    <property type="match status" value="1"/>
</dbReference>
<keyword evidence="4" id="KW-0547">Nucleotide-binding</keyword>
<accession>A0AAV3PSH4</accession>
<comment type="subcellular location">
    <subcellularLocation>
        <location evidence="1">Membrane</location>
        <topology evidence="1">Single-pass type I membrane protein</topology>
    </subcellularLocation>
</comment>
<evidence type="ECO:0000259" key="8">
    <source>
        <dbReference type="Pfam" id="PF12819"/>
    </source>
</evidence>